<sequence>ASYITLNQTNPNLTTHCWLCYDVRPPYYEAIGNNNTFRHSSEANPPECLWGERERGITMQLVTGKGTCVG</sequence>
<evidence type="ECO:0000313" key="2">
    <source>
        <dbReference type="Proteomes" id="UP000604080"/>
    </source>
</evidence>
<organism evidence="1 2">
    <name type="scientific">Dryoscopus gambensis</name>
    <dbReference type="NCBI Taxonomy" id="85069"/>
    <lineage>
        <taxon>Eukaryota</taxon>
        <taxon>Metazoa</taxon>
        <taxon>Chordata</taxon>
        <taxon>Craniata</taxon>
        <taxon>Vertebrata</taxon>
        <taxon>Euteleostomi</taxon>
        <taxon>Archelosauria</taxon>
        <taxon>Archosauria</taxon>
        <taxon>Dinosauria</taxon>
        <taxon>Saurischia</taxon>
        <taxon>Theropoda</taxon>
        <taxon>Coelurosauria</taxon>
        <taxon>Aves</taxon>
        <taxon>Neognathae</taxon>
        <taxon>Neoaves</taxon>
        <taxon>Telluraves</taxon>
        <taxon>Australaves</taxon>
        <taxon>Passeriformes</taxon>
        <taxon>Corvoidea</taxon>
        <taxon>Malaconotidae</taxon>
        <taxon>Dryoscopus</taxon>
    </lineage>
</organism>
<comment type="caution">
    <text evidence="1">The sequence shown here is derived from an EMBL/GenBank/DDBJ whole genome shotgun (WGS) entry which is preliminary data.</text>
</comment>
<dbReference type="InterPro" id="IPR018154">
    <property type="entry name" value="TLV/ENV_coat_polyprotein"/>
</dbReference>
<dbReference type="EMBL" id="WEIT01061635">
    <property type="protein sequence ID" value="NWI84254.1"/>
    <property type="molecule type" value="Genomic_DNA"/>
</dbReference>
<feature type="non-terminal residue" evidence="1">
    <location>
        <position position="70"/>
    </location>
</feature>
<proteinExistence type="predicted"/>
<name>A0A851EX96_9CORV</name>
<dbReference type="AlphaFoldDB" id="A0A851EX96"/>
<protein>
    <submittedName>
        <fullName evidence="1">ENV1 protein</fullName>
    </submittedName>
</protein>
<dbReference type="Proteomes" id="UP000604080">
    <property type="component" value="Unassembled WGS sequence"/>
</dbReference>
<evidence type="ECO:0000313" key="1">
    <source>
        <dbReference type="EMBL" id="NWI84254.1"/>
    </source>
</evidence>
<reference evidence="1" key="1">
    <citation type="submission" date="2019-10" db="EMBL/GenBank/DDBJ databases">
        <title>Bird 10,000 Genomes (B10K) Project - Family phase.</title>
        <authorList>
            <person name="Zhang G."/>
        </authorList>
    </citation>
    <scope>NUCLEOTIDE SEQUENCE</scope>
    <source>
        <strain evidence="1">B10K-DU-002-56</strain>
        <tissue evidence="1">Muscle</tissue>
    </source>
</reference>
<feature type="non-terminal residue" evidence="1">
    <location>
        <position position="1"/>
    </location>
</feature>
<accession>A0A851EX96</accession>
<dbReference type="Pfam" id="PF00429">
    <property type="entry name" value="TLV_coat"/>
    <property type="match status" value="1"/>
</dbReference>
<keyword evidence="2" id="KW-1185">Reference proteome</keyword>
<gene>
    <name evidence="1" type="primary">Env1_1</name>
    <name evidence="1" type="ORF">DRYGAM_R14186</name>
</gene>